<dbReference type="InterPro" id="IPR039697">
    <property type="entry name" value="Alcohol_dehydrogenase_Fe"/>
</dbReference>
<dbReference type="GO" id="GO:0016491">
    <property type="term" value="F:oxidoreductase activity"/>
    <property type="evidence" value="ECO:0007669"/>
    <property type="project" value="UniProtKB-KW"/>
</dbReference>
<dbReference type="Pfam" id="PF00465">
    <property type="entry name" value="Fe-ADH"/>
    <property type="match status" value="1"/>
</dbReference>
<dbReference type="InterPro" id="IPR056798">
    <property type="entry name" value="ADH_Fe_C"/>
</dbReference>
<feature type="domain" description="Fe-containing alcohol dehydrogenase-like C-terminal" evidence="5">
    <location>
        <begin position="186"/>
        <end position="379"/>
    </location>
</feature>
<keyword evidence="2 6" id="KW-0560">Oxidoreductase</keyword>
<reference evidence="7" key="1">
    <citation type="journal article" date="2019" name="Int. J. Syst. Evol. Microbiol.">
        <title>The Global Catalogue of Microorganisms (GCM) 10K type strain sequencing project: providing services to taxonomists for standard genome sequencing and annotation.</title>
        <authorList>
            <consortium name="The Broad Institute Genomics Platform"/>
            <consortium name="The Broad Institute Genome Sequencing Center for Infectious Disease"/>
            <person name="Wu L."/>
            <person name="Ma J."/>
        </authorList>
    </citation>
    <scope>NUCLEOTIDE SEQUENCE [LARGE SCALE GENOMIC DNA]</scope>
    <source>
        <strain evidence="7">CGMCC 1.16305</strain>
    </source>
</reference>
<comment type="caution">
    <text evidence="6">The sequence shown here is derived from an EMBL/GenBank/DDBJ whole genome shotgun (WGS) entry which is preliminary data.</text>
</comment>
<evidence type="ECO:0000259" key="5">
    <source>
        <dbReference type="Pfam" id="PF25137"/>
    </source>
</evidence>
<evidence type="ECO:0000313" key="6">
    <source>
        <dbReference type="EMBL" id="MFC7394771.1"/>
    </source>
</evidence>
<dbReference type="Proteomes" id="UP001596505">
    <property type="component" value="Unassembled WGS sequence"/>
</dbReference>
<accession>A0ABW2Q5M4</accession>
<feature type="domain" description="Alcohol dehydrogenase iron-type/glycerol dehydrogenase GldA" evidence="4">
    <location>
        <begin position="7"/>
        <end position="175"/>
    </location>
</feature>
<evidence type="ECO:0000256" key="2">
    <source>
        <dbReference type="ARBA" id="ARBA00023002"/>
    </source>
</evidence>
<dbReference type="InterPro" id="IPR018211">
    <property type="entry name" value="ADH_Fe_CS"/>
</dbReference>
<evidence type="ECO:0000256" key="3">
    <source>
        <dbReference type="ARBA" id="ARBA00023027"/>
    </source>
</evidence>
<dbReference type="EMBL" id="JBHTCO010000039">
    <property type="protein sequence ID" value="MFC7394771.1"/>
    <property type="molecule type" value="Genomic_DNA"/>
</dbReference>
<name>A0ABW2Q5M4_9BACL</name>
<sequence length="392" mass="42336">MSVLDLPRQIYIESGILNRLDEFVVANGGNRAFIIMDSFLVNSCHLDEKVKEVLTKKGLECTFFSNYSGEPTTNHVNDALEQLNGFHGNCIIGVGGGSAIDLAKAVSLFGMNPNMKWSDIIGEPRLNRLPLIAVPTTAGTGSEATKVMVITNIETNVKMNPGHPHLIPDAAILDPELTLSLPRNFTAYTGIDALTHAIEAYVSNRATPMSDLFALKAIRMISTALPKACLNGRDIEARKRMSLASCFAGIAFSNSSTNLAHAAGRPLGARFHIPHGLSVALLLPFVMRFGLDAAKERYKDIAVALGADPSKTGDLAESSIRIIEDFNSKFGIWADGQKYIQPQALIDAVPTLVTDAMSGNGISTNRKIPAYHDIAVIYNMLVERLSKTSTPI</sequence>
<keyword evidence="3" id="KW-0520">NAD</keyword>
<dbReference type="PANTHER" id="PTHR11496:SF102">
    <property type="entry name" value="ALCOHOL DEHYDROGENASE 4"/>
    <property type="match status" value="1"/>
</dbReference>
<dbReference type="RefSeq" id="WP_380968589.1">
    <property type="nucleotide sequence ID" value="NZ_JBHTCO010000039.1"/>
</dbReference>
<keyword evidence="7" id="KW-1185">Reference proteome</keyword>
<dbReference type="PANTHER" id="PTHR11496">
    <property type="entry name" value="ALCOHOL DEHYDROGENASE"/>
    <property type="match status" value="1"/>
</dbReference>
<gene>
    <name evidence="6" type="ORF">ACFQRG_17755</name>
</gene>
<dbReference type="PROSITE" id="PS00913">
    <property type="entry name" value="ADH_IRON_1"/>
    <property type="match status" value="1"/>
</dbReference>
<dbReference type="Pfam" id="PF25137">
    <property type="entry name" value="ADH_Fe_C"/>
    <property type="match status" value="1"/>
</dbReference>
<dbReference type="Gene3D" id="1.20.1090.10">
    <property type="entry name" value="Dehydroquinate synthase-like - alpha domain"/>
    <property type="match status" value="1"/>
</dbReference>
<organism evidence="6 7">
    <name type="scientific">Scopulibacillus cellulosilyticus</name>
    <dbReference type="NCBI Taxonomy" id="2665665"/>
    <lineage>
        <taxon>Bacteria</taxon>
        <taxon>Bacillati</taxon>
        <taxon>Bacillota</taxon>
        <taxon>Bacilli</taxon>
        <taxon>Bacillales</taxon>
        <taxon>Sporolactobacillaceae</taxon>
        <taxon>Scopulibacillus</taxon>
    </lineage>
</organism>
<dbReference type="SUPFAM" id="SSF56796">
    <property type="entry name" value="Dehydroquinate synthase-like"/>
    <property type="match status" value="1"/>
</dbReference>
<dbReference type="InterPro" id="IPR001670">
    <property type="entry name" value="ADH_Fe/GldA"/>
</dbReference>
<dbReference type="Gene3D" id="3.40.50.1970">
    <property type="match status" value="1"/>
</dbReference>
<dbReference type="EC" id="1.1.1.-" evidence="6"/>
<protein>
    <submittedName>
        <fullName evidence="6">Iron-containing alcohol dehydrogenase</fullName>
        <ecNumber evidence="6">1.1.1.-</ecNumber>
    </submittedName>
</protein>
<evidence type="ECO:0000256" key="1">
    <source>
        <dbReference type="ARBA" id="ARBA00007358"/>
    </source>
</evidence>
<evidence type="ECO:0000259" key="4">
    <source>
        <dbReference type="Pfam" id="PF00465"/>
    </source>
</evidence>
<evidence type="ECO:0000313" key="7">
    <source>
        <dbReference type="Proteomes" id="UP001596505"/>
    </source>
</evidence>
<dbReference type="CDD" id="cd08551">
    <property type="entry name" value="Fe-ADH"/>
    <property type="match status" value="1"/>
</dbReference>
<comment type="similarity">
    <text evidence="1">Belongs to the iron-containing alcohol dehydrogenase family.</text>
</comment>
<proteinExistence type="inferred from homology"/>